<accession>A0ABN6ME51</accession>
<feature type="site" description="Transition state stabilizer" evidence="2">
    <location>
        <position position="169"/>
    </location>
</feature>
<keyword evidence="2" id="KW-0486">Methionine biosynthesis</keyword>
<evidence type="ECO:0000256" key="2">
    <source>
        <dbReference type="HAMAP-Rule" id="MF_01678"/>
    </source>
</evidence>
<feature type="active site" description="Proton donor" evidence="2">
    <location>
        <position position="249"/>
    </location>
</feature>
<reference evidence="3 4" key="1">
    <citation type="submission" date="2022-01" db="EMBL/GenBank/DDBJ databases">
        <title>Novel bile acid biosynthetic pathways are enriched in the microbiome of centenarians.</title>
        <authorList>
            <person name="Sato Y."/>
            <person name="Atarashi K."/>
            <person name="Plichta R.D."/>
            <person name="Arai Y."/>
            <person name="Sasajima S."/>
            <person name="Kearney M.S."/>
            <person name="Suda W."/>
            <person name="Takeshita K."/>
            <person name="Sasaki T."/>
            <person name="Okamoto S."/>
            <person name="Skelly N.A."/>
            <person name="Okamura Y."/>
            <person name="Vlamakis H."/>
            <person name="Li Y."/>
            <person name="Tanoue T."/>
            <person name="Takei H."/>
            <person name="Nittono H."/>
            <person name="Narushima S."/>
            <person name="Irie J."/>
            <person name="Itoh H."/>
            <person name="Moriya K."/>
            <person name="Sugiura Y."/>
            <person name="Suematsu M."/>
            <person name="Moritoki N."/>
            <person name="Shibata S."/>
            <person name="Littman R.D."/>
            <person name="Fischbach A.M."/>
            <person name="Uwamino Y."/>
            <person name="Inoue T."/>
            <person name="Honda A."/>
            <person name="Hattori M."/>
            <person name="Murai T."/>
            <person name="Xavier J.R."/>
            <person name="Hirose N."/>
            <person name="Honda K."/>
        </authorList>
    </citation>
    <scope>NUCLEOTIDE SEQUENCE [LARGE SCALE GENOMIC DNA]</scope>
    <source>
        <strain evidence="3 4">CE91-St30</strain>
    </source>
</reference>
<feature type="binding site" evidence="2">
    <location>
        <begin position="259"/>
        <end position="260"/>
    </location>
    <ligand>
        <name>substrate</name>
    </ligand>
</feature>
<proteinExistence type="inferred from homology"/>
<feature type="binding site" evidence="2">
    <location>
        <position position="208"/>
    </location>
    <ligand>
        <name>substrate</name>
    </ligand>
</feature>
<dbReference type="HAMAP" id="MF_01678">
    <property type="entry name" value="Salvage_MtnA"/>
    <property type="match status" value="1"/>
</dbReference>
<keyword evidence="4" id="KW-1185">Reference proteome</keyword>
<name>A0ABN6ME51_9ACTN</name>
<evidence type="ECO:0000313" key="3">
    <source>
        <dbReference type="EMBL" id="BDE96258.1"/>
    </source>
</evidence>
<comment type="similarity">
    <text evidence="2">Belongs to the EIF-2B alpha/beta/delta subunits family. MtnA subfamily.</text>
</comment>
<dbReference type="InterPro" id="IPR011559">
    <property type="entry name" value="Initiation_fac_2B_a/b/d"/>
</dbReference>
<dbReference type="NCBIfam" id="NF004326">
    <property type="entry name" value="PRK05720.1"/>
    <property type="match status" value="1"/>
</dbReference>
<dbReference type="InterPro" id="IPR037171">
    <property type="entry name" value="NagB/RpiA_transferase-like"/>
</dbReference>
<dbReference type="EC" id="5.3.1.23" evidence="2"/>
<keyword evidence="2" id="KW-0028">Amino-acid biosynthesis</keyword>
<comment type="catalytic activity">
    <reaction evidence="2">
        <text>5-(methylsulfanyl)-alpha-D-ribose 1-phosphate = 5-(methylsulfanyl)-D-ribulose 1-phosphate</text>
        <dbReference type="Rhea" id="RHEA:19989"/>
        <dbReference type="ChEBI" id="CHEBI:58533"/>
        <dbReference type="ChEBI" id="CHEBI:58548"/>
        <dbReference type="EC" id="5.3.1.23"/>
    </reaction>
</comment>
<dbReference type="GO" id="GO:0016853">
    <property type="term" value="F:isomerase activity"/>
    <property type="evidence" value="ECO:0007669"/>
    <property type="project" value="UniProtKB-KW"/>
</dbReference>
<comment type="function">
    <text evidence="2">Catalyzes the interconversion of methylthioribose-1-phosphate (MTR-1-P) into methylthioribulose-1-phosphate (MTRu-1-P).</text>
</comment>
<evidence type="ECO:0000313" key="4">
    <source>
        <dbReference type="Proteomes" id="UP001320544"/>
    </source>
</evidence>
<organism evidence="3 4">
    <name type="scientific">Raoultibacter timonensis</name>
    <dbReference type="NCBI Taxonomy" id="1907662"/>
    <lineage>
        <taxon>Bacteria</taxon>
        <taxon>Bacillati</taxon>
        <taxon>Actinomycetota</taxon>
        <taxon>Coriobacteriia</taxon>
        <taxon>Eggerthellales</taxon>
        <taxon>Eggerthellaceae</taxon>
        <taxon>Raoultibacter</taxon>
    </lineage>
</organism>
<dbReference type="PANTHER" id="PTHR43475">
    <property type="entry name" value="METHYLTHIORIBOSE-1-PHOSPHATE ISOMERASE"/>
    <property type="match status" value="1"/>
</dbReference>
<sequence length="344" mass="35385">MGIENLPRTIEMTESADGRRTARIVDQRALPRDLSYSDVKTHREMIDAVKTLALRGAPAIGIGGAAALALYAENESGADDAAALLSELETVAQSVSTARPTAVNLSWGVARALEVARVAAAGTAAASAVADALVSDVRAMIEEDEAANRAIGAFGAELLGAGTRILTHCNAGSLATAFYGTALGVVYAAHRQGKIDMVYADETRPVGQGARLTAWELGRAGVPCTLICDNMAASVMAAGKVDAVVVGADRICANGDTANKIGTYGLAVLARHHGIPFYVAAPTSTIDASLAAGSQIPIEERAATEVSACIPQGVEVFNPAFDVTPANLITAIITERGVFDPESV</sequence>
<dbReference type="RefSeq" id="WP_244412528.1">
    <property type="nucleotide sequence ID" value="NZ_AP025564.1"/>
</dbReference>
<dbReference type="InterPro" id="IPR000649">
    <property type="entry name" value="IF-2B-related"/>
</dbReference>
<dbReference type="InterPro" id="IPR042529">
    <property type="entry name" value="IF_2B-like_C"/>
</dbReference>
<feature type="binding site" evidence="2">
    <location>
        <begin position="55"/>
        <end position="57"/>
    </location>
    <ligand>
        <name>substrate</name>
    </ligand>
</feature>
<evidence type="ECO:0000256" key="1">
    <source>
        <dbReference type="ARBA" id="ARBA00023235"/>
    </source>
</evidence>
<dbReference type="Gene3D" id="3.40.50.10470">
    <property type="entry name" value="Translation initiation factor eif-2b, domain 2"/>
    <property type="match status" value="1"/>
</dbReference>
<protein>
    <recommendedName>
        <fullName evidence="2">Methylthioribose-1-phosphate isomerase</fullName>
        <shortName evidence="2">M1Pi</shortName>
        <shortName evidence="2">MTR-1-P isomerase</shortName>
        <ecNumber evidence="2">5.3.1.23</ecNumber>
    </recommendedName>
    <alternativeName>
        <fullName evidence="2">S-methyl-5-thioribose-1-phosphate isomerase</fullName>
    </alternativeName>
</protein>
<dbReference type="EMBL" id="AP025564">
    <property type="protein sequence ID" value="BDE96258.1"/>
    <property type="molecule type" value="Genomic_DNA"/>
</dbReference>
<dbReference type="PANTHER" id="PTHR43475:SF1">
    <property type="entry name" value="METHYLTHIORIBOSE-1-PHOSPHATE ISOMERASE"/>
    <property type="match status" value="1"/>
</dbReference>
<dbReference type="Pfam" id="PF01008">
    <property type="entry name" value="IF-2B"/>
    <property type="match status" value="1"/>
</dbReference>
<dbReference type="InterPro" id="IPR027363">
    <property type="entry name" value="M1Pi_N"/>
</dbReference>
<dbReference type="Proteomes" id="UP001320544">
    <property type="component" value="Chromosome"/>
</dbReference>
<feature type="binding site" evidence="2">
    <location>
        <position position="99"/>
    </location>
    <ligand>
        <name>substrate</name>
    </ligand>
</feature>
<dbReference type="SUPFAM" id="SSF100950">
    <property type="entry name" value="NagB/RpiA/CoA transferase-like"/>
    <property type="match status" value="1"/>
</dbReference>
<dbReference type="NCBIfam" id="TIGR00524">
    <property type="entry name" value="eIF-2B_rel"/>
    <property type="match status" value="1"/>
</dbReference>
<dbReference type="Gene3D" id="1.20.120.420">
    <property type="entry name" value="translation initiation factor eif-2b, domain 1"/>
    <property type="match status" value="1"/>
</dbReference>
<keyword evidence="1 2" id="KW-0413">Isomerase</keyword>
<dbReference type="InterPro" id="IPR005251">
    <property type="entry name" value="IF-M1Pi"/>
</dbReference>
<comment type="pathway">
    <text evidence="2">Amino-acid biosynthesis; L-methionine biosynthesis via salvage pathway; L-methionine from S-methyl-5-thio-alpha-D-ribose 1-phosphate: step 1/6.</text>
</comment>
<dbReference type="NCBIfam" id="TIGR00512">
    <property type="entry name" value="salvage_mtnA"/>
    <property type="match status" value="1"/>
</dbReference>
<gene>
    <name evidence="2 3" type="primary">mtnA</name>
    <name evidence="3" type="ORF">CE91St30_15910</name>
</gene>